<keyword evidence="4" id="KW-1185">Reference proteome</keyword>
<dbReference type="GO" id="GO:0008360">
    <property type="term" value="P:regulation of cell shape"/>
    <property type="evidence" value="ECO:0007669"/>
    <property type="project" value="UniProtKB-UniRule"/>
</dbReference>
<protein>
    <recommendedName>
        <fullName evidence="2">Putative gluconeogenesis factor</fullName>
    </recommendedName>
</protein>
<dbReference type="InterPro" id="IPR010119">
    <property type="entry name" value="Gluconeogen_factor"/>
</dbReference>
<evidence type="ECO:0000313" key="4">
    <source>
        <dbReference type="Proteomes" id="UP000198983"/>
    </source>
</evidence>
<dbReference type="PANTHER" id="PTHR30135:SF3">
    <property type="entry name" value="GLUCONEOGENESIS FACTOR-RELATED"/>
    <property type="match status" value="1"/>
</dbReference>
<accession>A0A1H1WFR9</accession>
<dbReference type="GO" id="GO:0043743">
    <property type="term" value="F:LPPG:FO 2-phospho-L-lactate transferase activity"/>
    <property type="evidence" value="ECO:0007669"/>
    <property type="project" value="InterPro"/>
</dbReference>
<sequence>MSSPQGTVQTPGAGPKVVALGGGHGLSASLSALRQVTDQLTAVVTVADDGGSSGRLRSEFGVLPPGDLRQALAALCGDDEWGRTWAEVLQHRFASDGELSGHAVGNLLIVALWERLAQRSSGAAPETSGVDAIADRHVAGLDWVARLLGARGRVLPMCAVPLRITAQVEGLDPENPALVRTVRGQSEVASTPGRVRSVALEPPDPPACPEAVAAVRDADGVVLGPGSWFTSVLVHLLVPELATALHETKARRILTLNLAPQAGETRGFSPERHLEVLAAHAPDLRVDVVVADDAFVADHPALVDAATRLGAELVMADVAWTDGSPKHDPQRLARVYAKVLSS</sequence>
<organism evidence="3 4">
    <name type="scientific">Actinopolymorpha singaporensis</name>
    <dbReference type="NCBI Taxonomy" id="117157"/>
    <lineage>
        <taxon>Bacteria</taxon>
        <taxon>Bacillati</taxon>
        <taxon>Actinomycetota</taxon>
        <taxon>Actinomycetes</taxon>
        <taxon>Propionibacteriales</taxon>
        <taxon>Actinopolymorphaceae</taxon>
        <taxon>Actinopolymorpha</taxon>
    </lineage>
</organism>
<comment type="subcellular location">
    <subcellularLocation>
        <location evidence="2">Cytoplasm</location>
    </subcellularLocation>
</comment>
<dbReference type="InterPro" id="IPR038136">
    <property type="entry name" value="CofD-like_dom_sf"/>
</dbReference>
<keyword evidence="1 2" id="KW-0963">Cytoplasm</keyword>
<name>A0A1H1WFR9_9ACTN</name>
<dbReference type="HAMAP" id="MF_00973">
    <property type="entry name" value="Gluconeogen_factor"/>
    <property type="match status" value="1"/>
</dbReference>
<evidence type="ECO:0000256" key="2">
    <source>
        <dbReference type="HAMAP-Rule" id="MF_00973"/>
    </source>
</evidence>
<dbReference type="CDD" id="cd07187">
    <property type="entry name" value="YvcK_like"/>
    <property type="match status" value="1"/>
</dbReference>
<dbReference type="AlphaFoldDB" id="A0A1H1WFR9"/>
<reference evidence="3 4" key="1">
    <citation type="submission" date="2016-10" db="EMBL/GenBank/DDBJ databases">
        <authorList>
            <person name="de Groot N.N."/>
        </authorList>
    </citation>
    <scope>NUCLEOTIDE SEQUENCE [LARGE SCALE GENOMIC DNA]</scope>
    <source>
        <strain evidence="3 4">DSM 22024</strain>
    </source>
</reference>
<evidence type="ECO:0000313" key="3">
    <source>
        <dbReference type="EMBL" id="SDS96238.1"/>
    </source>
</evidence>
<comment type="function">
    <text evidence="2">Required for morphogenesis under gluconeogenic growth conditions.</text>
</comment>
<dbReference type="STRING" id="117157.SAMN04489717_4508"/>
<dbReference type="EMBL" id="LT629732">
    <property type="protein sequence ID" value="SDS96238.1"/>
    <property type="molecule type" value="Genomic_DNA"/>
</dbReference>
<dbReference type="Pfam" id="PF01933">
    <property type="entry name" value="CofD"/>
    <property type="match status" value="1"/>
</dbReference>
<dbReference type="RefSeq" id="WP_092655599.1">
    <property type="nucleotide sequence ID" value="NZ_LT629732.1"/>
</dbReference>
<proteinExistence type="inferred from homology"/>
<dbReference type="Gene3D" id="3.40.50.10680">
    <property type="entry name" value="CofD-like domains"/>
    <property type="match status" value="1"/>
</dbReference>
<evidence type="ECO:0000256" key="1">
    <source>
        <dbReference type="ARBA" id="ARBA00022490"/>
    </source>
</evidence>
<dbReference type="InterPro" id="IPR002882">
    <property type="entry name" value="CofD"/>
</dbReference>
<dbReference type="PANTHER" id="PTHR30135">
    <property type="entry name" value="UNCHARACTERIZED PROTEIN YVCK-RELATED"/>
    <property type="match status" value="1"/>
</dbReference>
<dbReference type="Proteomes" id="UP000198983">
    <property type="component" value="Chromosome I"/>
</dbReference>
<dbReference type="NCBIfam" id="TIGR01826">
    <property type="entry name" value="CofD_related"/>
    <property type="match status" value="1"/>
</dbReference>
<dbReference type="GO" id="GO:0005737">
    <property type="term" value="C:cytoplasm"/>
    <property type="evidence" value="ECO:0007669"/>
    <property type="project" value="UniProtKB-SubCell"/>
</dbReference>
<gene>
    <name evidence="3" type="ORF">SAMN04489717_4508</name>
</gene>
<dbReference type="SUPFAM" id="SSF142338">
    <property type="entry name" value="CofD-like"/>
    <property type="match status" value="1"/>
</dbReference>
<comment type="similarity">
    <text evidence="2">Belongs to the gluconeogenesis factor family.</text>
</comment>